<dbReference type="EMBL" id="CAADHB010000008">
    <property type="protein sequence ID" value="VFK78156.1"/>
    <property type="molecule type" value="Genomic_DNA"/>
</dbReference>
<proteinExistence type="predicted"/>
<dbReference type="GO" id="GO:0004519">
    <property type="term" value="F:endonuclease activity"/>
    <property type="evidence" value="ECO:0007669"/>
    <property type="project" value="UniProtKB-KW"/>
</dbReference>
<sequence>MTDRKVLPFNPLDKRHLGESVGRAMLSQPAIPLQGLRAFNGAGIYAIYYTGGFPCYQPISERNRNGRFEANIYVGKAAPKGARKGGELDVVPGKVLHNRLGQHAKSILDASNLDLADFHCRYLIVDDIWIPLGESLLIAKFNPLWNKLIDGFGNHNPGKGRHASLRPRWDVLHPGRPWADSCQPRDETASHITREVSDYLRNNLPLE</sequence>
<keyword evidence="1" id="KW-0378">Hydrolase</keyword>
<organism evidence="1">
    <name type="scientific">Candidatus Kentrum sp. SD</name>
    <dbReference type="NCBI Taxonomy" id="2126332"/>
    <lineage>
        <taxon>Bacteria</taxon>
        <taxon>Pseudomonadati</taxon>
        <taxon>Pseudomonadota</taxon>
        <taxon>Gammaproteobacteria</taxon>
        <taxon>Candidatus Kentrum</taxon>
    </lineage>
</organism>
<dbReference type="AlphaFoldDB" id="A0A451BIU1"/>
<keyword evidence="1" id="KW-0255">Endonuclease</keyword>
<protein>
    <submittedName>
        <fullName evidence="1">Eco29kI restriction endonuclease</fullName>
    </submittedName>
</protein>
<reference evidence="1" key="1">
    <citation type="submission" date="2019-02" db="EMBL/GenBank/DDBJ databases">
        <authorList>
            <person name="Gruber-Vodicka R. H."/>
            <person name="Seah K. B. B."/>
        </authorList>
    </citation>
    <scope>NUCLEOTIDE SEQUENCE</scope>
    <source>
        <strain evidence="1">BECK_S127</strain>
    </source>
</reference>
<name>A0A451BIU1_9GAMM</name>
<dbReference type="Pfam" id="PF09517">
    <property type="entry name" value="RE_Eco29kI"/>
    <property type="match status" value="1"/>
</dbReference>
<keyword evidence="1" id="KW-0540">Nuclease</keyword>
<accession>A0A451BIU1</accession>
<dbReference type="InterPro" id="IPR018575">
    <property type="entry name" value="Restrct_endonuc_II_Eco29kI"/>
</dbReference>
<evidence type="ECO:0000313" key="1">
    <source>
        <dbReference type="EMBL" id="VFK78156.1"/>
    </source>
</evidence>
<gene>
    <name evidence="1" type="ORF">BECKSD772D_GA0070982_100823</name>
</gene>
<dbReference type="CDD" id="cd10453">
    <property type="entry name" value="GIY-YIG_RE_Cfr42I"/>
    <property type="match status" value="1"/>
</dbReference>